<feature type="domain" description="AprE-like beta-barrel" evidence="9">
    <location>
        <begin position="403"/>
        <end position="493"/>
    </location>
</feature>
<dbReference type="InterPro" id="IPR058982">
    <property type="entry name" value="Beta-barrel_AprE"/>
</dbReference>
<dbReference type="Pfam" id="PF26002">
    <property type="entry name" value="Beta-barrel_AprE"/>
    <property type="match status" value="1"/>
</dbReference>
<evidence type="ECO:0000256" key="7">
    <source>
        <dbReference type="SAM" id="MobiDB-lite"/>
    </source>
</evidence>
<keyword evidence="5 8" id="KW-0472">Membrane</keyword>
<sequence length="518" mass="57865">MTQPNGHRPDSNQTTRPSNRGLSYQSTQSLEPQPQTAITTFDQPVVLRQSPMWSRAIVWTIVGIVTFGVGWAFIAKIEQVIPAQGQLEPEGTVKEVQAPLEGVVQAVYVEDGQPVEPGDLLVRFDSTANLAQAESLKKQRADLRQENQLYRSIINQSGSGGSRQALVAQLKLSPQVLALTENRDALIQENRLFSAQLSGGAAADAARLRSQREEAEARRQAANLEVAQIRQRLRQNQIEIADAQVQLRTELDVLERLRSLAEDGAIAQLQYIEQKQKVQTRESQIAQLQQEQQRLNLDIRQGQVETVVTTSTGENETRDRIAANTKRISEINSQLRQEYSQLIVNNEKLISELNSKISAAEQTLKYRELRAKVAGTVFDLKAHAGFVANPTQPLLSIVPNDNLLANVFITNKDIGFVREGMKTDVRIDSFPFSEFGDIKGEVVAIGSDALPPDDVHPFYRFPAKVRLDNQVLIANEREIPLQSGMAISVNIKVREDRRVIGLFLELFTDQIESLKQVR</sequence>
<keyword evidence="11" id="KW-1185">Reference proteome</keyword>
<organism evidence="10 11">
    <name type="scientific">Lusitaniella coriacea LEGE 07157</name>
    <dbReference type="NCBI Taxonomy" id="945747"/>
    <lineage>
        <taxon>Bacteria</taxon>
        <taxon>Bacillati</taxon>
        <taxon>Cyanobacteriota</taxon>
        <taxon>Cyanophyceae</taxon>
        <taxon>Spirulinales</taxon>
        <taxon>Lusitaniellaceae</taxon>
        <taxon>Lusitaniella</taxon>
    </lineage>
</organism>
<dbReference type="AlphaFoldDB" id="A0A8J7DWG9"/>
<evidence type="ECO:0000313" key="11">
    <source>
        <dbReference type="Proteomes" id="UP000654482"/>
    </source>
</evidence>
<keyword evidence="4 8" id="KW-1133">Transmembrane helix</keyword>
<dbReference type="EMBL" id="JADEWZ010000014">
    <property type="protein sequence ID" value="MBE9116467.1"/>
    <property type="molecule type" value="Genomic_DNA"/>
</dbReference>
<feature type="transmembrane region" description="Helical" evidence="8">
    <location>
        <begin position="56"/>
        <end position="74"/>
    </location>
</feature>
<dbReference type="PRINTS" id="PR01490">
    <property type="entry name" value="RTXTOXIND"/>
</dbReference>
<name>A0A8J7DWG9_9CYAN</name>
<dbReference type="Proteomes" id="UP000654482">
    <property type="component" value="Unassembled WGS sequence"/>
</dbReference>
<evidence type="ECO:0000256" key="5">
    <source>
        <dbReference type="ARBA" id="ARBA00023136"/>
    </source>
</evidence>
<feature type="coiled-coil region" evidence="6">
    <location>
        <begin position="332"/>
        <end position="363"/>
    </location>
</feature>
<evidence type="ECO:0000313" key="10">
    <source>
        <dbReference type="EMBL" id="MBE9116467.1"/>
    </source>
</evidence>
<proteinExistence type="inferred from homology"/>
<dbReference type="PANTHER" id="PTHR30386">
    <property type="entry name" value="MEMBRANE FUSION SUBUNIT OF EMRAB-TOLC MULTIDRUG EFFLUX PUMP"/>
    <property type="match status" value="1"/>
</dbReference>
<comment type="caution">
    <text evidence="10">The sequence shown here is derived from an EMBL/GenBank/DDBJ whole genome shotgun (WGS) entry which is preliminary data.</text>
</comment>
<dbReference type="Gene3D" id="2.40.50.100">
    <property type="match status" value="1"/>
</dbReference>
<keyword evidence="3 8" id="KW-0812">Transmembrane</keyword>
<feature type="coiled-coil region" evidence="6">
    <location>
        <begin position="271"/>
        <end position="305"/>
    </location>
</feature>
<dbReference type="PANTHER" id="PTHR30386:SF26">
    <property type="entry name" value="TRANSPORT PROTEIN COMB"/>
    <property type="match status" value="1"/>
</dbReference>
<keyword evidence="6" id="KW-0175">Coiled coil</keyword>
<feature type="coiled-coil region" evidence="6">
    <location>
        <begin position="205"/>
        <end position="246"/>
    </location>
</feature>
<evidence type="ECO:0000256" key="3">
    <source>
        <dbReference type="ARBA" id="ARBA00022692"/>
    </source>
</evidence>
<feature type="region of interest" description="Disordered" evidence="7">
    <location>
        <begin position="1"/>
        <end position="35"/>
    </location>
</feature>
<dbReference type="InterPro" id="IPR050739">
    <property type="entry name" value="MFP"/>
</dbReference>
<dbReference type="RefSeq" id="WP_194029559.1">
    <property type="nucleotide sequence ID" value="NZ_JADEWZ010000014.1"/>
</dbReference>
<dbReference type="Gene3D" id="2.40.30.170">
    <property type="match status" value="1"/>
</dbReference>
<evidence type="ECO:0000256" key="8">
    <source>
        <dbReference type="SAM" id="Phobius"/>
    </source>
</evidence>
<gene>
    <name evidence="10" type="ORF">IQ249_11205</name>
</gene>
<dbReference type="GO" id="GO:0016020">
    <property type="term" value="C:membrane"/>
    <property type="evidence" value="ECO:0007669"/>
    <property type="project" value="UniProtKB-SubCell"/>
</dbReference>
<protein>
    <submittedName>
        <fullName evidence="10">HlyD family efflux transporter periplasmic adaptor subunit</fullName>
    </submittedName>
</protein>
<evidence type="ECO:0000259" key="9">
    <source>
        <dbReference type="Pfam" id="PF26002"/>
    </source>
</evidence>
<evidence type="ECO:0000256" key="6">
    <source>
        <dbReference type="SAM" id="Coils"/>
    </source>
</evidence>
<comment type="similarity">
    <text evidence="2">Belongs to the membrane fusion protein (MFP) (TC 8.A.1) family.</text>
</comment>
<evidence type="ECO:0000256" key="1">
    <source>
        <dbReference type="ARBA" id="ARBA00004167"/>
    </source>
</evidence>
<evidence type="ECO:0000256" key="4">
    <source>
        <dbReference type="ARBA" id="ARBA00022989"/>
    </source>
</evidence>
<reference evidence="10" key="1">
    <citation type="submission" date="2020-10" db="EMBL/GenBank/DDBJ databases">
        <authorList>
            <person name="Castelo-Branco R."/>
            <person name="Eusebio N."/>
            <person name="Adriana R."/>
            <person name="Vieira A."/>
            <person name="Brugerolle De Fraissinette N."/>
            <person name="Rezende De Castro R."/>
            <person name="Schneider M.P."/>
            <person name="Vasconcelos V."/>
            <person name="Leao P.N."/>
        </authorList>
    </citation>
    <scope>NUCLEOTIDE SEQUENCE</scope>
    <source>
        <strain evidence="10">LEGE 07157</strain>
    </source>
</reference>
<accession>A0A8J7DWG9</accession>
<comment type="subcellular location">
    <subcellularLocation>
        <location evidence="1">Membrane</location>
        <topology evidence="1">Single-pass membrane protein</topology>
    </subcellularLocation>
</comment>
<evidence type="ECO:0000256" key="2">
    <source>
        <dbReference type="ARBA" id="ARBA00009477"/>
    </source>
</evidence>